<name>A0A7J4IX09_9ARCH</name>
<evidence type="ECO:0008006" key="3">
    <source>
        <dbReference type="Google" id="ProtNLM"/>
    </source>
</evidence>
<proteinExistence type="predicted"/>
<accession>A0A7J4IX09</accession>
<dbReference type="Gene3D" id="2.60.40.790">
    <property type="match status" value="1"/>
</dbReference>
<dbReference type="InterPro" id="IPR008978">
    <property type="entry name" value="HSP20-like_chaperone"/>
</dbReference>
<organism evidence="1 2">
    <name type="scientific">Candidatus Iainarchaeum sp</name>
    <dbReference type="NCBI Taxonomy" id="3101447"/>
    <lineage>
        <taxon>Archaea</taxon>
        <taxon>Candidatus Iainarchaeota</taxon>
        <taxon>Candidatus Iainarchaeia</taxon>
        <taxon>Candidatus Iainarchaeales</taxon>
        <taxon>Candidatus Iainarchaeaceae</taxon>
        <taxon>Candidatus Iainarchaeum</taxon>
    </lineage>
</organism>
<reference evidence="2" key="1">
    <citation type="journal article" date="2020" name="bioRxiv">
        <title>A rank-normalized archaeal taxonomy based on genome phylogeny resolves widespread incomplete and uneven classifications.</title>
        <authorList>
            <person name="Rinke C."/>
            <person name="Chuvochina M."/>
            <person name="Mussig A.J."/>
            <person name="Chaumeil P.-A."/>
            <person name="Waite D.W."/>
            <person name="Whitman W.B."/>
            <person name="Parks D.H."/>
            <person name="Hugenholtz P."/>
        </authorList>
    </citation>
    <scope>NUCLEOTIDE SEQUENCE [LARGE SCALE GENOMIC DNA]</scope>
</reference>
<dbReference type="EMBL" id="DUFG01000027">
    <property type="protein sequence ID" value="HIH08795.1"/>
    <property type="molecule type" value="Genomic_DNA"/>
</dbReference>
<comment type="caution">
    <text evidence="1">The sequence shown here is derived from an EMBL/GenBank/DDBJ whole genome shotgun (WGS) entry which is preliminary data.</text>
</comment>
<evidence type="ECO:0000313" key="1">
    <source>
        <dbReference type="EMBL" id="HIH08795.1"/>
    </source>
</evidence>
<sequence>MASGKKISNINDATDIRRLEEIILEILENSLDYSMINHNTPFIMSFSITLDANGRPRIRSLQNIDSLYQQRLNKNKYLFEVIETENNSTIVLELHNTKPEEIGIRVSGSKVLLTIASPTPFYKLVELKNIVKHEPARKSFNNGILEITFEKAEEEK</sequence>
<evidence type="ECO:0000313" key="2">
    <source>
        <dbReference type="Proteomes" id="UP000577419"/>
    </source>
</evidence>
<dbReference type="CDD" id="cd00298">
    <property type="entry name" value="ACD_sHsps_p23-like"/>
    <property type="match status" value="1"/>
</dbReference>
<dbReference type="Proteomes" id="UP000577419">
    <property type="component" value="Unassembled WGS sequence"/>
</dbReference>
<gene>
    <name evidence="1" type="ORF">HA237_05510</name>
</gene>
<protein>
    <recommendedName>
        <fullName evidence="3">Hsp20/alpha crystallin family protein</fullName>
    </recommendedName>
</protein>
<dbReference type="AlphaFoldDB" id="A0A7J4IX09"/>
<dbReference type="SUPFAM" id="SSF49764">
    <property type="entry name" value="HSP20-like chaperones"/>
    <property type="match status" value="1"/>
</dbReference>